<feature type="transmembrane region" description="Helical" evidence="2">
    <location>
        <begin position="182"/>
        <end position="200"/>
    </location>
</feature>
<feature type="transmembrane region" description="Helical" evidence="2">
    <location>
        <begin position="152"/>
        <end position="170"/>
    </location>
</feature>
<keyword evidence="4" id="KW-1185">Reference proteome</keyword>
<evidence type="ECO:0000256" key="2">
    <source>
        <dbReference type="SAM" id="Phobius"/>
    </source>
</evidence>
<protein>
    <recommendedName>
        <fullName evidence="5">DUF3054 domain-containing protein</fullName>
    </recommendedName>
</protein>
<dbReference type="InterPro" id="IPR021414">
    <property type="entry name" value="DUF3054"/>
</dbReference>
<dbReference type="OrthoDB" id="2015146at2759"/>
<dbReference type="eggNOG" id="ENOG502QPMJ">
    <property type="taxonomic scope" value="Eukaryota"/>
</dbReference>
<reference evidence="3 4" key="1">
    <citation type="submission" date="2011-10" db="EMBL/GenBank/DDBJ databases">
        <authorList>
            <person name="Genoscope - CEA"/>
        </authorList>
    </citation>
    <scope>NUCLEOTIDE SEQUENCE [LARGE SCALE GENOMIC DNA]</scope>
    <source>
        <strain evidence="3 4">RCC 1105</strain>
    </source>
</reference>
<keyword evidence="2" id="KW-0472">Membrane</keyword>
<evidence type="ECO:0008006" key="5">
    <source>
        <dbReference type="Google" id="ProtNLM"/>
    </source>
</evidence>
<dbReference type="EMBL" id="FO082276">
    <property type="protein sequence ID" value="CCO15344.1"/>
    <property type="molecule type" value="Genomic_DNA"/>
</dbReference>
<keyword evidence="2" id="KW-1133">Transmembrane helix</keyword>
<dbReference type="GeneID" id="19016798"/>
<gene>
    <name evidence="3" type="ORF">Bathy03g02610</name>
</gene>
<dbReference type="Pfam" id="PF11255">
    <property type="entry name" value="DUF3054"/>
    <property type="match status" value="1"/>
</dbReference>
<feature type="region of interest" description="Disordered" evidence="1">
    <location>
        <begin position="35"/>
        <end position="102"/>
    </location>
</feature>
<evidence type="ECO:0000313" key="4">
    <source>
        <dbReference type="Proteomes" id="UP000198341"/>
    </source>
</evidence>
<evidence type="ECO:0000313" key="3">
    <source>
        <dbReference type="EMBL" id="CCO15344.1"/>
    </source>
</evidence>
<dbReference type="RefSeq" id="XP_007513907.1">
    <property type="nucleotide sequence ID" value="XM_007513845.1"/>
</dbReference>
<evidence type="ECO:0000256" key="1">
    <source>
        <dbReference type="SAM" id="MobiDB-lite"/>
    </source>
</evidence>
<dbReference type="PANTHER" id="PTHR35283:SF3">
    <property type="entry name" value="T12C22.21 PROTEIN"/>
    <property type="match status" value="1"/>
</dbReference>
<sequence>MSSVCFSLRRAAMSSSSSPCSCSTIVRGVTSSCSSLASSSSSSHQKWITTTASSSSKKGGTKVVCAAESSSSGGGKSRFKRRDPDAKPPPAPLGSGPPMTSGKISEQILEKTREENPEVEVIPLQQTRFQGVANIDDESSETSQSNVLKRRAILFAGDVAAFSVFATIGRASHGEGLNPIDIVGTASPFILGWAAASYLLGTQGAFGDSSRRSGVDKLGKILPSVGKTILLGVPIGVIVRSVATFHVPDISFLFVSLGFNGVALLLWRVSLSSDIRVGGNNGDATKPRTNKKGNPLEFLSLLSGLVKRW</sequence>
<accession>K8EBU9</accession>
<dbReference type="KEGG" id="bpg:Bathy03g02610"/>
<organism evidence="3 4">
    <name type="scientific">Bathycoccus prasinos</name>
    <dbReference type="NCBI Taxonomy" id="41875"/>
    <lineage>
        <taxon>Eukaryota</taxon>
        <taxon>Viridiplantae</taxon>
        <taxon>Chlorophyta</taxon>
        <taxon>Mamiellophyceae</taxon>
        <taxon>Mamiellales</taxon>
        <taxon>Bathycoccaceae</taxon>
        <taxon>Bathycoccus</taxon>
    </lineage>
</organism>
<dbReference type="PANTHER" id="PTHR35283">
    <property type="entry name" value="T12C22.21 PROTEIN"/>
    <property type="match status" value="1"/>
</dbReference>
<feature type="transmembrane region" description="Helical" evidence="2">
    <location>
        <begin position="221"/>
        <end position="243"/>
    </location>
</feature>
<name>K8EBU9_9CHLO</name>
<proteinExistence type="predicted"/>
<dbReference type="Proteomes" id="UP000198341">
    <property type="component" value="Chromosome 3"/>
</dbReference>
<dbReference type="AlphaFoldDB" id="K8EBU9"/>
<feature type="transmembrane region" description="Helical" evidence="2">
    <location>
        <begin position="249"/>
        <end position="267"/>
    </location>
</feature>
<keyword evidence="2" id="KW-0812">Transmembrane</keyword>
<feature type="compositionally biased region" description="Low complexity" evidence="1">
    <location>
        <begin position="35"/>
        <end position="62"/>
    </location>
</feature>